<name>A0A9P5PIW2_9AGAR</name>
<dbReference type="Gene3D" id="3.40.50.300">
    <property type="entry name" value="P-loop containing nucleotide triphosphate hydrolases"/>
    <property type="match status" value="1"/>
</dbReference>
<proteinExistence type="predicted"/>
<dbReference type="InterPro" id="IPR001401">
    <property type="entry name" value="Dynamin_GTPase"/>
</dbReference>
<feature type="compositionally biased region" description="Polar residues" evidence="3">
    <location>
        <begin position="586"/>
        <end position="614"/>
    </location>
</feature>
<dbReference type="PANTHER" id="PTHR11566">
    <property type="entry name" value="DYNAMIN"/>
    <property type="match status" value="1"/>
</dbReference>
<keyword evidence="6" id="KW-0378">Hydrolase</keyword>
<dbReference type="Proteomes" id="UP000772434">
    <property type="component" value="Unassembled WGS sequence"/>
</dbReference>
<dbReference type="InterPro" id="IPR030381">
    <property type="entry name" value="G_DYNAMIN_dom"/>
</dbReference>
<dbReference type="AlphaFoldDB" id="A0A9P5PIW2"/>
<evidence type="ECO:0000313" key="6">
    <source>
        <dbReference type="EMBL" id="KAF9066276.1"/>
    </source>
</evidence>
<dbReference type="Pfam" id="PF00350">
    <property type="entry name" value="Dynamin_N"/>
    <property type="match status" value="1"/>
</dbReference>
<evidence type="ECO:0000259" key="5">
    <source>
        <dbReference type="PROSITE" id="PS51718"/>
    </source>
</evidence>
<evidence type="ECO:0000256" key="3">
    <source>
        <dbReference type="SAM" id="MobiDB-lite"/>
    </source>
</evidence>
<dbReference type="SUPFAM" id="SSF52540">
    <property type="entry name" value="P-loop containing nucleoside triphosphate hydrolases"/>
    <property type="match status" value="1"/>
</dbReference>
<dbReference type="PANTHER" id="PTHR11566:SF131">
    <property type="entry name" value="GTPASE, PUTATIVE (AFU_ORTHOLOGUE AFUA_6G07630)-RELATED"/>
    <property type="match status" value="1"/>
</dbReference>
<dbReference type="GO" id="GO:0003924">
    <property type="term" value="F:GTPase activity"/>
    <property type="evidence" value="ECO:0007669"/>
    <property type="project" value="InterPro"/>
</dbReference>
<protein>
    <submittedName>
        <fullName evidence="6">P-loop containing nucleoside triphosphate hydrolase protein</fullName>
    </submittedName>
</protein>
<dbReference type="Pfam" id="PF01031">
    <property type="entry name" value="Dynamin_M"/>
    <property type="match status" value="1"/>
</dbReference>
<reference evidence="6" key="1">
    <citation type="submission" date="2020-11" db="EMBL/GenBank/DDBJ databases">
        <authorList>
            <consortium name="DOE Joint Genome Institute"/>
            <person name="Ahrendt S."/>
            <person name="Riley R."/>
            <person name="Andreopoulos W."/>
            <person name="Labutti K."/>
            <person name="Pangilinan J."/>
            <person name="Ruiz-Duenas F.J."/>
            <person name="Barrasa J.M."/>
            <person name="Sanchez-Garcia M."/>
            <person name="Camarero S."/>
            <person name="Miyauchi S."/>
            <person name="Serrano A."/>
            <person name="Linde D."/>
            <person name="Babiker R."/>
            <person name="Drula E."/>
            <person name="Ayuso-Fernandez I."/>
            <person name="Pacheco R."/>
            <person name="Padilla G."/>
            <person name="Ferreira P."/>
            <person name="Barriuso J."/>
            <person name="Kellner H."/>
            <person name="Castanera R."/>
            <person name="Alfaro M."/>
            <person name="Ramirez L."/>
            <person name="Pisabarro A.G."/>
            <person name="Kuo A."/>
            <person name="Tritt A."/>
            <person name="Lipzen A."/>
            <person name="He G."/>
            <person name="Yan M."/>
            <person name="Ng V."/>
            <person name="Cullen D."/>
            <person name="Martin F."/>
            <person name="Rosso M.-N."/>
            <person name="Henrissat B."/>
            <person name="Hibbett D."/>
            <person name="Martinez A.T."/>
            <person name="Grigoriev I.V."/>
        </authorList>
    </citation>
    <scope>NUCLEOTIDE SEQUENCE</scope>
    <source>
        <strain evidence="6">AH 40177</strain>
    </source>
</reference>
<dbReference type="InterPro" id="IPR045063">
    <property type="entry name" value="Dynamin_N"/>
</dbReference>
<dbReference type="InterPro" id="IPR003130">
    <property type="entry name" value="GED"/>
</dbReference>
<dbReference type="InterPro" id="IPR000375">
    <property type="entry name" value="Dynamin_stalk"/>
</dbReference>
<feature type="domain" description="Dynamin-type G" evidence="5">
    <location>
        <begin position="32"/>
        <end position="334"/>
    </location>
</feature>
<dbReference type="InterPro" id="IPR022812">
    <property type="entry name" value="Dynamin"/>
</dbReference>
<keyword evidence="1" id="KW-0547">Nucleotide-binding</keyword>
<dbReference type="EMBL" id="JADNRY010000089">
    <property type="protein sequence ID" value="KAF9066276.1"/>
    <property type="molecule type" value="Genomic_DNA"/>
</dbReference>
<dbReference type="InterPro" id="IPR020850">
    <property type="entry name" value="GED_dom"/>
</dbReference>
<dbReference type="GO" id="GO:0005525">
    <property type="term" value="F:GTP binding"/>
    <property type="evidence" value="ECO:0007669"/>
    <property type="project" value="InterPro"/>
</dbReference>
<gene>
    <name evidence="6" type="ORF">BDP27DRAFT_1330733</name>
</gene>
<sequence length="753" mass="83568">MASDISDTVYASRRKELLALINQLRAVGAQNDLDLPRITVIGNQSAGKSSVVEAISGITVPRDAGTCTRCPMECRLLSSPGPWMFDNDGKRLGEVSEKPFGGIITDKSEVELALRRAQFAILNPQIPFSKILNATAQELKDMAPSEKSMPFSQNVVCVDLEGPELTDLSFVDLPGLIQNAEPEVVKLVEDMVISHIQGNCIILVAIPMTDDIENQKALRLARQEDDTGRRTIGVLTKPDMLGTGSTKAAGLWLDVLEDRRHPLMHGYYCTRQPNDDERSIGIEATKAREAEERFFKTTAPWSRSTNPGRFGTKNLVATLSHSRHGRADATELIRTHRHSYGAFKKAIRQTAPKFVPFAESQKVTDFNNCLDDEEDDPVANVSATDKPLMNLTEFRKHIDRSLTRELPHNVPYEAKTALILQFQTTWPDAVETCFEKVKEITLKILLRNVDVHFGRFNLLRSHIRNLIATVIESHKVKCVAMLKFTLEAERMPYTQNGHYLESATQGWLDKYKAVRSGKLSTDTLDPHAKRRKTDLGAAPTCALPAKGPSTPIARTNNPSPVSPGTPDKSPSREGPRRPAGFKTPKAPTSPQNADPNSVVVTPGSSDVIQKSQDTPPNEAALKEAIAFLVRAGAPVGHLDPKELLGKLIPPDEYETELKVMAEVRGYFQVAYKRMIDNVPRVIDLSFVREIGKTLQPFLISQFSLGNPSANDRCANYLGEDAALVARREELLARRKRLESVEKELEEYSLRIYA</sequence>
<dbReference type="Pfam" id="PF02212">
    <property type="entry name" value="GED"/>
    <property type="match status" value="1"/>
</dbReference>
<dbReference type="GO" id="GO:0031623">
    <property type="term" value="P:receptor internalization"/>
    <property type="evidence" value="ECO:0007669"/>
    <property type="project" value="TreeGrafter"/>
</dbReference>
<keyword evidence="7" id="KW-1185">Reference proteome</keyword>
<evidence type="ECO:0000313" key="7">
    <source>
        <dbReference type="Proteomes" id="UP000772434"/>
    </source>
</evidence>
<accession>A0A9P5PIW2</accession>
<dbReference type="PRINTS" id="PR00195">
    <property type="entry name" value="DYNAMIN"/>
</dbReference>
<dbReference type="Gene3D" id="1.20.120.1240">
    <property type="entry name" value="Dynamin, middle domain"/>
    <property type="match status" value="1"/>
</dbReference>
<dbReference type="SMART" id="SM00053">
    <property type="entry name" value="DYNc"/>
    <property type="match status" value="1"/>
</dbReference>
<dbReference type="InterPro" id="IPR027417">
    <property type="entry name" value="P-loop_NTPase"/>
</dbReference>
<keyword evidence="2" id="KW-0342">GTP-binding</keyword>
<comment type="caution">
    <text evidence="6">The sequence shown here is derived from an EMBL/GenBank/DDBJ whole genome shotgun (WGS) entry which is preliminary data.</text>
</comment>
<dbReference type="GO" id="GO:0005886">
    <property type="term" value="C:plasma membrane"/>
    <property type="evidence" value="ECO:0007669"/>
    <property type="project" value="TreeGrafter"/>
</dbReference>
<evidence type="ECO:0000256" key="2">
    <source>
        <dbReference type="ARBA" id="ARBA00023134"/>
    </source>
</evidence>
<evidence type="ECO:0000256" key="1">
    <source>
        <dbReference type="ARBA" id="ARBA00022741"/>
    </source>
</evidence>
<feature type="region of interest" description="Disordered" evidence="3">
    <location>
        <begin position="518"/>
        <end position="614"/>
    </location>
</feature>
<dbReference type="GO" id="GO:0005737">
    <property type="term" value="C:cytoplasm"/>
    <property type="evidence" value="ECO:0007669"/>
    <property type="project" value="TreeGrafter"/>
</dbReference>
<dbReference type="PROSITE" id="PS51388">
    <property type="entry name" value="GED"/>
    <property type="match status" value="1"/>
</dbReference>
<feature type="domain" description="GED" evidence="4">
    <location>
        <begin position="656"/>
        <end position="752"/>
    </location>
</feature>
<evidence type="ECO:0000259" key="4">
    <source>
        <dbReference type="PROSITE" id="PS51388"/>
    </source>
</evidence>
<dbReference type="PROSITE" id="PS51718">
    <property type="entry name" value="G_DYNAMIN_2"/>
    <property type="match status" value="1"/>
</dbReference>
<dbReference type="CDD" id="cd08771">
    <property type="entry name" value="DLP_1"/>
    <property type="match status" value="1"/>
</dbReference>
<dbReference type="GO" id="GO:0005874">
    <property type="term" value="C:microtubule"/>
    <property type="evidence" value="ECO:0007669"/>
    <property type="project" value="TreeGrafter"/>
</dbReference>
<dbReference type="GO" id="GO:0008017">
    <property type="term" value="F:microtubule binding"/>
    <property type="evidence" value="ECO:0007669"/>
    <property type="project" value="TreeGrafter"/>
</dbReference>
<dbReference type="OrthoDB" id="5061070at2759"/>
<organism evidence="6 7">
    <name type="scientific">Rhodocollybia butyracea</name>
    <dbReference type="NCBI Taxonomy" id="206335"/>
    <lineage>
        <taxon>Eukaryota</taxon>
        <taxon>Fungi</taxon>
        <taxon>Dikarya</taxon>
        <taxon>Basidiomycota</taxon>
        <taxon>Agaricomycotina</taxon>
        <taxon>Agaricomycetes</taxon>
        <taxon>Agaricomycetidae</taxon>
        <taxon>Agaricales</taxon>
        <taxon>Marasmiineae</taxon>
        <taxon>Omphalotaceae</taxon>
        <taxon>Rhodocollybia</taxon>
    </lineage>
</organism>